<dbReference type="Pfam" id="PF00202">
    <property type="entry name" value="Aminotran_3"/>
    <property type="match status" value="1"/>
</dbReference>
<dbReference type="InterPro" id="IPR049704">
    <property type="entry name" value="Aminotrans_3_PPA_site"/>
</dbReference>
<name>A0ABN2C055_9ACTN</name>
<comment type="similarity">
    <text evidence="1">Belongs to the class-III pyridoxal-phosphate-dependent aminotransferase family.</text>
</comment>
<dbReference type="GO" id="GO:0008483">
    <property type="term" value="F:transaminase activity"/>
    <property type="evidence" value="ECO:0007669"/>
    <property type="project" value="UniProtKB-KW"/>
</dbReference>
<dbReference type="SUPFAM" id="SSF56112">
    <property type="entry name" value="Protein kinase-like (PK-like)"/>
    <property type="match status" value="1"/>
</dbReference>
<feature type="domain" description="Aminoglycoside phosphotransferase" evidence="3">
    <location>
        <begin position="45"/>
        <end position="263"/>
    </location>
</feature>
<evidence type="ECO:0000313" key="5">
    <source>
        <dbReference type="Proteomes" id="UP001500363"/>
    </source>
</evidence>
<dbReference type="InterPro" id="IPR015422">
    <property type="entry name" value="PyrdxlP-dep_Trfase_small"/>
</dbReference>
<evidence type="ECO:0000256" key="1">
    <source>
        <dbReference type="ARBA" id="ARBA00008954"/>
    </source>
</evidence>
<dbReference type="Pfam" id="PF01636">
    <property type="entry name" value="APH"/>
    <property type="match status" value="1"/>
</dbReference>
<dbReference type="InterPro" id="IPR011009">
    <property type="entry name" value="Kinase-like_dom_sf"/>
</dbReference>
<reference evidence="4 5" key="1">
    <citation type="journal article" date="2019" name="Int. J. Syst. Evol. Microbiol.">
        <title>The Global Catalogue of Microorganisms (GCM) 10K type strain sequencing project: providing services to taxonomists for standard genome sequencing and annotation.</title>
        <authorList>
            <consortium name="The Broad Institute Genomics Platform"/>
            <consortium name="The Broad Institute Genome Sequencing Center for Infectious Disease"/>
            <person name="Wu L."/>
            <person name="Ma J."/>
        </authorList>
    </citation>
    <scope>NUCLEOTIDE SEQUENCE [LARGE SCALE GENOMIC DNA]</scope>
    <source>
        <strain evidence="4 5">JCM 14303</strain>
    </source>
</reference>
<organism evidence="4 5">
    <name type="scientific">Kribbella lupini</name>
    <dbReference type="NCBI Taxonomy" id="291602"/>
    <lineage>
        <taxon>Bacteria</taxon>
        <taxon>Bacillati</taxon>
        <taxon>Actinomycetota</taxon>
        <taxon>Actinomycetes</taxon>
        <taxon>Propionibacteriales</taxon>
        <taxon>Kribbellaceae</taxon>
        <taxon>Kribbella</taxon>
    </lineage>
</organism>
<dbReference type="PROSITE" id="PS00600">
    <property type="entry name" value="AA_TRANSFER_CLASS_3"/>
    <property type="match status" value="1"/>
</dbReference>
<dbReference type="CDD" id="cd00610">
    <property type="entry name" value="OAT_like"/>
    <property type="match status" value="1"/>
</dbReference>
<evidence type="ECO:0000256" key="2">
    <source>
        <dbReference type="ARBA" id="ARBA00022898"/>
    </source>
</evidence>
<gene>
    <name evidence="4" type="ORF">GCM10009741_63690</name>
</gene>
<dbReference type="SUPFAM" id="SSF53383">
    <property type="entry name" value="PLP-dependent transferases"/>
    <property type="match status" value="1"/>
</dbReference>
<accession>A0ABN2C055</accession>
<proteinExistence type="inferred from homology"/>
<evidence type="ECO:0000313" key="4">
    <source>
        <dbReference type="EMBL" id="GAA1550449.1"/>
    </source>
</evidence>
<keyword evidence="4" id="KW-0808">Transferase</keyword>
<dbReference type="EMBL" id="BAAANC010000003">
    <property type="protein sequence ID" value="GAA1550449.1"/>
    <property type="molecule type" value="Genomic_DNA"/>
</dbReference>
<comment type="caution">
    <text evidence="4">The sequence shown here is derived from an EMBL/GenBank/DDBJ whole genome shotgun (WGS) entry which is preliminary data.</text>
</comment>
<dbReference type="PANTHER" id="PTHR45688">
    <property type="match status" value="1"/>
</dbReference>
<evidence type="ECO:0000259" key="3">
    <source>
        <dbReference type="Pfam" id="PF01636"/>
    </source>
</evidence>
<keyword evidence="5" id="KW-1185">Reference proteome</keyword>
<dbReference type="Gene3D" id="3.90.1200.10">
    <property type="match status" value="1"/>
</dbReference>
<dbReference type="Gene3D" id="3.90.1150.10">
    <property type="entry name" value="Aspartate Aminotransferase, domain 1"/>
    <property type="match status" value="1"/>
</dbReference>
<dbReference type="InterPro" id="IPR002575">
    <property type="entry name" value="Aminoglycoside_PTrfase"/>
</dbReference>
<sequence>MTTAAGQTPSMIEDPPEVDIAAATELLRSAYGISAELRMLRSERDRNFLAVADDVRELVLKISNTGDDPAQIAMESAAMRHVEETDPGLPIPRLLAALDGSSVVLAEAGDGRQHLSRLMTVMPGQVGDLVRLPSWFASSFGTVCARLVKALQGFGDPAAHRRLDWDPRIVSSLRPYAERLPDERRRAPMQRLLDRFESLPAATDRLPGFVLHGDVTLSNVLLGADGIDGVIDFGDMHHTARVADLAISLTSLLRESDDPWPAAREFLDAYQRVLPLEPEEVELIGELVLARCAASTLISAWRAPLYPGNEEYLTSLVAGSWHVLDLWADLDPRELADRFHRICGTSRVAVAGDPAALLARRDSVFGGRTLSPLFYRKPLQVVRAEGAWIEGADGKRYLDAYNNVPVVGHAHPAVVQAIARQSAVLNVHSRYLHPHAIELAERLTASMPDGLDTCVFMNSGSEANDLAWRMARIVTGRSGAMAADLAYHGVSEATTAFSTNTYPPSARPAHVGTFEAPRVDADGRQPTEQDARQRVREGREQLQGHDVALLAVDSVFSSAGILTPTGEFMRGLQDEVHAAGGLFLADEVQAGFGRGGRHLWRFEDYGLTPDFVTLGKPMGNGHPVAALITRREIAEQFAGVDEFFSTFGGNPVSCVAANTVLDVIEESDLVARSGEVGAQLAAGLAELAPSIHPAARVRGQGLMVGVEIPDEAGVTAADLAERLRDLGVLVGTTGPGGQVLKIRPPLIWQTQHVEIFLKAFALL</sequence>
<dbReference type="PANTHER" id="PTHR45688:SF13">
    <property type="entry name" value="ALANINE--GLYOXYLATE AMINOTRANSFERASE 2-LIKE"/>
    <property type="match status" value="1"/>
</dbReference>
<dbReference type="Proteomes" id="UP001500363">
    <property type="component" value="Unassembled WGS sequence"/>
</dbReference>
<dbReference type="InterPro" id="IPR005814">
    <property type="entry name" value="Aminotrans_3"/>
</dbReference>
<keyword evidence="4" id="KW-0032">Aminotransferase</keyword>
<dbReference type="InterPro" id="IPR015421">
    <property type="entry name" value="PyrdxlP-dep_Trfase_major"/>
</dbReference>
<protein>
    <submittedName>
        <fullName evidence="4">Aminotransferase class III-fold pyridoxal phosphate-dependent enzyme</fullName>
    </submittedName>
</protein>
<dbReference type="RefSeq" id="WP_344180827.1">
    <property type="nucleotide sequence ID" value="NZ_BAAANC010000003.1"/>
</dbReference>
<keyword evidence="2" id="KW-0663">Pyridoxal phosphate</keyword>
<dbReference type="Gene3D" id="3.40.640.10">
    <property type="entry name" value="Type I PLP-dependent aspartate aminotransferase-like (Major domain)"/>
    <property type="match status" value="1"/>
</dbReference>
<dbReference type="InterPro" id="IPR015424">
    <property type="entry name" value="PyrdxlP-dep_Trfase"/>
</dbReference>